<dbReference type="InterPro" id="IPR017517">
    <property type="entry name" value="Maleyloyr_isom"/>
</dbReference>
<evidence type="ECO:0000259" key="1">
    <source>
        <dbReference type="Pfam" id="PF11716"/>
    </source>
</evidence>
<dbReference type="SUPFAM" id="SSF109854">
    <property type="entry name" value="DinB/YfiT-like putative metalloenzymes"/>
    <property type="match status" value="1"/>
</dbReference>
<dbReference type="Gene3D" id="1.20.120.450">
    <property type="entry name" value="dinb family like domain"/>
    <property type="match status" value="1"/>
</dbReference>
<dbReference type="InterPro" id="IPR017520">
    <property type="entry name" value="CHP03086"/>
</dbReference>
<proteinExistence type="predicted"/>
<dbReference type="GO" id="GO:0046872">
    <property type="term" value="F:metal ion binding"/>
    <property type="evidence" value="ECO:0007669"/>
    <property type="project" value="InterPro"/>
</dbReference>
<comment type="caution">
    <text evidence="2">The sequence shown here is derived from an EMBL/GenBank/DDBJ whole genome shotgun (WGS) entry which is preliminary data.</text>
</comment>
<feature type="domain" description="Mycothiol-dependent maleylpyruvate isomerase metal-binding" evidence="1">
    <location>
        <begin position="9"/>
        <end position="131"/>
    </location>
</feature>
<dbReference type="InterPro" id="IPR024344">
    <property type="entry name" value="MDMPI_metal-binding"/>
</dbReference>
<accession>A0A317N6H5</accession>
<gene>
    <name evidence="2" type="ORF">DFR69_1128</name>
</gene>
<sequence>MSETERVATAAEPLSKILRTITPEHLTAPTPCAEFDVRALLNHLLFWGPSLTGAARKQAVAPPAATETDVDLTAGDWGAALDTHLDDLAAAWREPAAWQGATHMGGPTELPAALVGGMVVGELIVHGWDLARAVDATAAWDEDLLRYAHAETAASADQGRAMGIYGPEVPVDPGAPLLDRLLGLTGRDPAWTSAG</sequence>
<protein>
    <submittedName>
        <fullName evidence="2">Uncharacterized protein (TIGR03086 family)</fullName>
    </submittedName>
</protein>
<keyword evidence="3" id="KW-1185">Reference proteome</keyword>
<name>A0A317N6H5_9NOCA</name>
<dbReference type="Proteomes" id="UP000246410">
    <property type="component" value="Unassembled WGS sequence"/>
</dbReference>
<evidence type="ECO:0000313" key="2">
    <source>
        <dbReference type="EMBL" id="PWV70589.1"/>
    </source>
</evidence>
<dbReference type="RefSeq" id="WP_110040347.1">
    <property type="nucleotide sequence ID" value="NZ_QGTL01000012.1"/>
</dbReference>
<organism evidence="2 3">
    <name type="scientific">Nocardia neocaledoniensis</name>
    <dbReference type="NCBI Taxonomy" id="236511"/>
    <lineage>
        <taxon>Bacteria</taxon>
        <taxon>Bacillati</taxon>
        <taxon>Actinomycetota</taxon>
        <taxon>Actinomycetes</taxon>
        <taxon>Mycobacteriales</taxon>
        <taxon>Nocardiaceae</taxon>
        <taxon>Nocardia</taxon>
    </lineage>
</organism>
<dbReference type="Pfam" id="PF11716">
    <property type="entry name" value="MDMPI_N"/>
    <property type="match status" value="1"/>
</dbReference>
<dbReference type="EMBL" id="QGTL01000012">
    <property type="protein sequence ID" value="PWV70589.1"/>
    <property type="molecule type" value="Genomic_DNA"/>
</dbReference>
<dbReference type="NCBIfam" id="TIGR03086">
    <property type="entry name" value="TIGR03086 family metal-binding protein"/>
    <property type="match status" value="1"/>
</dbReference>
<dbReference type="AlphaFoldDB" id="A0A317N6H5"/>
<reference evidence="2 3" key="1">
    <citation type="submission" date="2018-05" db="EMBL/GenBank/DDBJ databases">
        <title>Genomic Encyclopedia of Type Strains, Phase IV (KMG-IV): sequencing the most valuable type-strain genomes for metagenomic binning, comparative biology and taxonomic classification.</title>
        <authorList>
            <person name="Goeker M."/>
        </authorList>
    </citation>
    <scope>NUCLEOTIDE SEQUENCE [LARGE SCALE GENOMIC DNA]</scope>
    <source>
        <strain evidence="2 3">DSM 44717</strain>
    </source>
</reference>
<evidence type="ECO:0000313" key="3">
    <source>
        <dbReference type="Proteomes" id="UP000246410"/>
    </source>
</evidence>
<dbReference type="NCBIfam" id="TIGR03083">
    <property type="entry name" value="maleylpyruvate isomerase family mycothiol-dependent enzyme"/>
    <property type="match status" value="1"/>
</dbReference>
<dbReference type="InterPro" id="IPR034660">
    <property type="entry name" value="DinB/YfiT-like"/>
</dbReference>